<dbReference type="SUPFAM" id="SSF56349">
    <property type="entry name" value="DNA breaking-rejoining enzymes"/>
    <property type="match status" value="1"/>
</dbReference>
<protein>
    <submittedName>
        <fullName evidence="3">Phage integrase SAM-like domain-containing protein</fullName>
    </submittedName>
</protein>
<reference evidence="3 4" key="1">
    <citation type="submission" date="2023-09" db="EMBL/GenBank/DDBJ databases">
        <authorList>
            <person name="Rey-Velasco X."/>
        </authorList>
    </citation>
    <scope>NUCLEOTIDE SEQUENCE [LARGE SCALE GENOMIC DNA]</scope>
    <source>
        <strain evidence="3 4">F363</strain>
    </source>
</reference>
<evidence type="ECO:0000313" key="4">
    <source>
        <dbReference type="Proteomes" id="UP001262889"/>
    </source>
</evidence>
<proteinExistence type="predicted"/>
<organism evidence="3 4">
    <name type="scientific">Autumnicola tepida</name>
    <dbReference type="NCBI Taxonomy" id="3075595"/>
    <lineage>
        <taxon>Bacteria</taxon>
        <taxon>Pseudomonadati</taxon>
        <taxon>Bacteroidota</taxon>
        <taxon>Flavobacteriia</taxon>
        <taxon>Flavobacteriales</taxon>
        <taxon>Flavobacteriaceae</taxon>
        <taxon>Autumnicola</taxon>
    </lineage>
</organism>
<gene>
    <name evidence="3" type="ORF">RM553_10805</name>
</gene>
<dbReference type="RefSeq" id="WP_311534940.1">
    <property type="nucleotide sequence ID" value="NZ_JAVRHQ010000012.1"/>
</dbReference>
<dbReference type="EMBL" id="JAVRHQ010000012">
    <property type="protein sequence ID" value="MDT0643319.1"/>
    <property type="molecule type" value="Genomic_DNA"/>
</dbReference>
<dbReference type="Gene3D" id="1.10.443.10">
    <property type="entry name" value="Intergrase catalytic core"/>
    <property type="match status" value="1"/>
</dbReference>
<comment type="caution">
    <text evidence="3">The sequence shown here is derived from an EMBL/GenBank/DDBJ whole genome shotgun (WGS) entry which is preliminary data.</text>
</comment>
<evidence type="ECO:0000256" key="2">
    <source>
        <dbReference type="SAM" id="Coils"/>
    </source>
</evidence>
<keyword evidence="2" id="KW-0175">Coiled coil</keyword>
<accession>A0ABU3CAF4</accession>
<evidence type="ECO:0000256" key="1">
    <source>
        <dbReference type="ARBA" id="ARBA00023172"/>
    </source>
</evidence>
<name>A0ABU3CAF4_9FLAO</name>
<evidence type="ECO:0000313" key="3">
    <source>
        <dbReference type="EMBL" id="MDT0643319.1"/>
    </source>
</evidence>
<dbReference type="InterPro" id="IPR011010">
    <property type="entry name" value="DNA_brk_join_enz"/>
</dbReference>
<dbReference type="Proteomes" id="UP001262889">
    <property type="component" value="Unassembled WGS sequence"/>
</dbReference>
<feature type="coiled-coil region" evidence="2">
    <location>
        <begin position="75"/>
        <end position="102"/>
    </location>
</feature>
<keyword evidence="4" id="KW-1185">Reference proteome</keyword>
<dbReference type="InterPro" id="IPR013762">
    <property type="entry name" value="Integrase-like_cat_sf"/>
</dbReference>
<sequence>MKPPKFRFYLEPKNKDPKERTEEELIMVSISYGYSKKQANGKNRAIPCRIAVEAKMKPSNFGRIETGYKFDPNVFQRYSRSNRTIENKMNRIKEEVWKLESKYVSEGKMPTPEELKEELLVRLKRKERTDVMSVSILEFLKEDIKRYESGTGRNSVDRIKENTIKTYRTLKTLLEEYQITTGKTIYFDGFDEDYYWNFWDVTDEILRGVREVDNPNRSKRQTKNKNGYSVNSIRKYQDAFIKTLNRAKEQGFKSSLDTTKKGLKLPGADSSKNIFVTISELKQIIKADVSYDNSLQTAKDYIIISCLTGMRYQSMSDTSTQQIELYVATSYNFKYILSRQAKTGTEVYMPLLKPVRQILESYDGVFPKWPANGTINKKLKQLFELIGIDAMSEEKITTYKFGEIIKKRPKYELISAHDGRKSFISNLEELKVNRDVVDQMTHPDKKPKNPMRKIYDKRDLISKAKDFVDEVSKLDCDLYKL</sequence>
<keyword evidence="1" id="KW-0233">DNA recombination</keyword>